<name>A0A940NH35_9BACI</name>
<dbReference type="InterPro" id="IPR009776">
    <property type="entry name" value="Spore_0_M"/>
</dbReference>
<dbReference type="Proteomes" id="UP000682134">
    <property type="component" value="Unassembled WGS sequence"/>
</dbReference>
<keyword evidence="2" id="KW-1185">Reference proteome</keyword>
<dbReference type="Pfam" id="PF07070">
    <property type="entry name" value="Spo0M"/>
    <property type="match status" value="1"/>
</dbReference>
<comment type="caution">
    <text evidence="1">The sequence shown here is derived from an EMBL/GenBank/DDBJ whole genome shotgun (WGS) entry which is preliminary data.</text>
</comment>
<reference evidence="1" key="1">
    <citation type="submission" date="2021-04" db="EMBL/GenBank/DDBJ databases">
        <title>Genome seq and assembly of Bacillus sp.</title>
        <authorList>
            <person name="Chhetri G."/>
        </authorList>
    </citation>
    <scope>NUCLEOTIDE SEQUENCE</scope>
    <source>
        <strain evidence="1">RG28</strain>
    </source>
</reference>
<organism evidence="1 2">
    <name type="scientific">Gottfriedia endophytica</name>
    <dbReference type="NCBI Taxonomy" id="2820819"/>
    <lineage>
        <taxon>Bacteria</taxon>
        <taxon>Bacillati</taxon>
        <taxon>Bacillota</taxon>
        <taxon>Bacilli</taxon>
        <taxon>Bacillales</taxon>
        <taxon>Bacillaceae</taxon>
        <taxon>Gottfriedia</taxon>
    </lineage>
</organism>
<proteinExistence type="predicted"/>
<accession>A0A940NH35</accession>
<protein>
    <submittedName>
        <fullName evidence="1">Sporulation protein</fullName>
    </submittedName>
</protein>
<gene>
    <name evidence="1" type="ORF">J5Y03_01705</name>
</gene>
<dbReference type="AlphaFoldDB" id="A0A940NH35"/>
<dbReference type="PANTHER" id="PTHR40053">
    <property type="entry name" value="SPORULATION-CONTROL PROTEIN SPO0M"/>
    <property type="match status" value="1"/>
</dbReference>
<dbReference type="PANTHER" id="PTHR40053:SF1">
    <property type="entry name" value="SPORULATION-CONTROL PROTEIN SPO0M"/>
    <property type="match status" value="1"/>
</dbReference>
<evidence type="ECO:0000313" key="1">
    <source>
        <dbReference type="EMBL" id="MBP0723897.1"/>
    </source>
</evidence>
<dbReference type="RefSeq" id="WP_209401773.1">
    <property type="nucleotide sequence ID" value="NZ_JAGIYQ010000001.1"/>
</dbReference>
<evidence type="ECO:0000313" key="2">
    <source>
        <dbReference type="Proteomes" id="UP000682134"/>
    </source>
</evidence>
<sequence>MNIFKRTISDVRGKSGLKIDAVLEKSEYVAGELVRGHLYIKGGKVKQAIDSVYIQVMTDYSIEFDDMIKKESGALQSMIVSVDSFIQPDEELMTPFFFTLSENTPISLHQSHVWISARLANDKTDNQYDADAVQIVPSAGLKTIIQAIQEEGFILRNCENKKNYGKITQELEFFPLKGQYQSSVNDIKITYLNFKTTADLTLQVNPSSPQMFNKRLKKLDDEFTTRISFSINQINDKDYIRSILTQAINRKLL</sequence>
<dbReference type="EMBL" id="JAGIYQ010000001">
    <property type="protein sequence ID" value="MBP0723897.1"/>
    <property type="molecule type" value="Genomic_DNA"/>
</dbReference>